<keyword evidence="1" id="KW-0812">Transmembrane</keyword>
<feature type="transmembrane region" description="Helical" evidence="1">
    <location>
        <begin position="37"/>
        <end position="52"/>
    </location>
</feature>
<accession>A0A0C5JPD4</accession>
<protein>
    <submittedName>
        <fullName evidence="2">Uncharacterized protein</fullName>
    </submittedName>
</protein>
<reference evidence="2 3" key="1">
    <citation type="journal article" date="2015" name="Genome Announc.">
        <title>Complete Genome Sequence of a Novel Bacterium within the Family Rhodocyclaceae That Degrades Polycyclic Aromatic Hydrocarbons.</title>
        <authorList>
            <person name="Singleton D.R."/>
            <person name="Dickey A.N."/>
            <person name="Scholl E.H."/>
            <person name="Wright F.A."/>
            <person name="Aitken M.D."/>
        </authorList>
    </citation>
    <scope>NUCLEOTIDE SEQUENCE [LARGE SCALE GENOMIC DNA]</scope>
    <source>
        <strain evidence="3">PG1-Ca6</strain>
    </source>
</reference>
<dbReference type="HOGENOM" id="CLU_2938657_0_0_4"/>
<sequence>MNRTTQIICATVGVFVGSLLSDVWFGDGIQSNDINQAAMVAIVAGIIQLWLTRKKPQTPH</sequence>
<keyword evidence="3" id="KW-1185">Reference proteome</keyword>
<dbReference type="Proteomes" id="UP000061603">
    <property type="component" value="Chromosome"/>
</dbReference>
<keyword evidence="1" id="KW-0472">Membrane</keyword>
<proteinExistence type="predicted"/>
<keyword evidence="1" id="KW-1133">Transmembrane helix</keyword>
<dbReference type="KEGG" id="rbu:PG1C_13405"/>
<dbReference type="RefSeq" id="WP_202635266.1">
    <property type="nucleotide sequence ID" value="NZ_CP010554.1"/>
</dbReference>
<evidence type="ECO:0000256" key="1">
    <source>
        <dbReference type="SAM" id="Phobius"/>
    </source>
</evidence>
<dbReference type="AlphaFoldDB" id="A0A0C5JPD4"/>
<name>A0A0C5JPD4_9PROT</name>
<evidence type="ECO:0000313" key="2">
    <source>
        <dbReference type="EMBL" id="AJP49156.1"/>
    </source>
</evidence>
<evidence type="ECO:0000313" key="3">
    <source>
        <dbReference type="Proteomes" id="UP000061603"/>
    </source>
</evidence>
<gene>
    <name evidence="2" type="ORF">PG1C_13405</name>
</gene>
<organism evidence="2 3">
    <name type="scientific">Rugosibacter aromaticivorans</name>
    <dbReference type="NCBI Taxonomy" id="1565605"/>
    <lineage>
        <taxon>Bacteria</taxon>
        <taxon>Pseudomonadati</taxon>
        <taxon>Pseudomonadota</taxon>
        <taxon>Betaproteobacteria</taxon>
        <taxon>Nitrosomonadales</taxon>
        <taxon>Sterolibacteriaceae</taxon>
        <taxon>Rugosibacter</taxon>
    </lineage>
</organism>
<feature type="transmembrane region" description="Helical" evidence="1">
    <location>
        <begin position="7"/>
        <end position="25"/>
    </location>
</feature>
<dbReference type="EMBL" id="CP010554">
    <property type="protein sequence ID" value="AJP49156.1"/>
    <property type="molecule type" value="Genomic_DNA"/>
</dbReference>